<accession>A0A7J0FLF5</accession>
<evidence type="ECO:0000313" key="2">
    <source>
        <dbReference type="Proteomes" id="UP000585474"/>
    </source>
</evidence>
<protein>
    <submittedName>
        <fullName evidence="1">Uncharacterized protein</fullName>
    </submittedName>
</protein>
<name>A0A7J0FLF5_9ERIC</name>
<dbReference type="AlphaFoldDB" id="A0A7J0FLF5"/>
<sequence>MWRAFLALSLVVPAVVLRHILQGLRLSIGGANGSDGAFVPVLSSEVMVVVGRVYLLFLCPLKVVSGKIFSEKLALLEFKNFVSDPFGLDSLNHCSGFEVRCSSDSSVLPIKIDGDGQDEASLADVATCFLDEGVYQKTFGLDLDPALEEVMRMNAYSGGICTIENILGPMSLQMAASIETEHKFMKQIKCADILVDGKGNEQKSQRT</sequence>
<dbReference type="Proteomes" id="UP000585474">
    <property type="component" value="Unassembled WGS sequence"/>
</dbReference>
<proteinExistence type="predicted"/>
<dbReference type="EMBL" id="BJWL01000013">
    <property type="protein sequence ID" value="GFY99226.1"/>
    <property type="molecule type" value="Genomic_DNA"/>
</dbReference>
<organism evidence="1 2">
    <name type="scientific">Actinidia rufa</name>
    <dbReference type="NCBI Taxonomy" id="165716"/>
    <lineage>
        <taxon>Eukaryota</taxon>
        <taxon>Viridiplantae</taxon>
        <taxon>Streptophyta</taxon>
        <taxon>Embryophyta</taxon>
        <taxon>Tracheophyta</taxon>
        <taxon>Spermatophyta</taxon>
        <taxon>Magnoliopsida</taxon>
        <taxon>eudicotyledons</taxon>
        <taxon>Gunneridae</taxon>
        <taxon>Pentapetalae</taxon>
        <taxon>asterids</taxon>
        <taxon>Ericales</taxon>
        <taxon>Actinidiaceae</taxon>
        <taxon>Actinidia</taxon>
    </lineage>
</organism>
<evidence type="ECO:0000313" key="1">
    <source>
        <dbReference type="EMBL" id="GFY99226.1"/>
    </source>
</evidence>
<gene>
    <name evidence="1" type="ORF">Acr_13g0006270</name>
</gene>
<reference evidence="1 2" key="1">
    <citation type="submission" date="2019-07" db="EMBL/GenBank/DDBJ databases">
        <title>De Novo Assembly of kiwifruit Actinidia rufa.</title>
        <authorList>
            <person name="Sugita-Konishi S."/>
            <person name="Sato K."/>
            <person name="Mori E."/>
            <person name="Abe Y."/>
            <person name="Kisaki G."/>
            <person name="Hamano K."/>
            <person name="Suezawa K."/>
            <person name="Otani M."/>
            <person name="Fukuda T."/>
            <person name="Manabe T."/>
            <person name="Gomi K."/>
            <person name="Tabuchi M."/>
            <person name="Akimitsu K."/>
            <person name="Kataoka I."/>
        </authorList>
    </citation>
    <scope>NUCLEOTIDE SEQUENCE [LARGE SCALE GENOMIC DNA]</scope>
    <source>
        <strain evidence="2">cv. Fuchu</strain>
    </source>
</reference>
<keyword evidence="2" id="KW-1185">Reference proteome</keyword>
<comment type="caution">
    <text evidence="1">The sequence shown here is derived from an EMBL/GenBank/DDBJ whole genome shotgun (WGS) entry which is preliminary data.</text>
</comment>